<dbReference type="CDD" id="cd02809">
    <property type="entry name" value="alpha_hydroxyacid_oxid_FMN"/>
    <property type="match status" value="1"/>
</dbReference>
<evidence type="ECO:0000256" key="6">
    <source>
        <dbReference type="PIRSR" id="PIRSR000138-1"/>
    </source>
</evidence>
<keyword evidence="2 7" id="KW-0285">Flavoprotein</keyword>
<feature type="binding site" evidence="7">
    <location>
        <position position="158"/>
    </location>
    <ligand>
        <name>FMN</name>
        <dbReference type="ChEBI" id="CHEBI:58210"/>
    </ligand>
</feature>
<feature type="binding site" evidence="7">
    <location>
        <position position="276"/>
    </location>
    <ligand>
        <name>glyoxylate</name>
        <dbReference type="ChEBI" id="CHEBI:36655"/>
    </ligand>
</feature>
<keyword evidence="10" id="KW-1185">Reference proteome</keyword>
<comment type="cofactor">
    <cofactor evidence="1">
        <name>FMN</name>
        <dbReference type="ChEBI" id="CHEBI:58210"/>
    </cofactor>
</comment>
<dbReference type="InterPro" id="IPR008259">
    <property type="entry name" value="FMN_hydac_DH_AS"/>
</dbReference>
<feature type="binding site" evidence="7">
    <location>
        <begin position="327"/>
        <end position="328"/>
    </location>
    <ligand>
        <name>FMN</name>
        <dbReference type="ChEBI" id="CHEBI:58210"/>
    </ligand>
</feature>
<keyword evidence="4" id="KW-0560">Oxidoreductase</keyword>
<dbReference type="GO" id="GO:0010181">
    <property type="term" value="F:FMN binding"/>
    <property type="evidence" value="ECO:0007669"/>
    <property type="project" value="InterPro"/>
</dbReference>
<dbReference type="EMBL" id="JANTHZ010000001">
    <property type="protein sequence ID" value="MCS0494451.1"/>
    <property type="molecule type" value="Genomic_DNA"/>
</dbReference>
<reference evidence="9" key="1">
    <citation type="submission" date="2022-08" db="EMBL/GenBank/DDBJ databases">
        <authorList>
            <person name="Li F."/>
        </authorList>
    </citation>
    <scope>NUCLEOTIDE SEQUENCE</scope>
    <source>
        <strain evidence="9">MQZ15Z-1</strain>
    </source>
</reference>
<feature type="binding site" evidence="7">
    <location>
        <position position="271"/>
    </location>
    <ligand>
        <name>FMN</name>
        <dbReference type="ChEBI" id="CHEBI:58210"/>
    </ligand>
</feature>
<evidence type="ECO:0000256" key="3">
    <source>
        <dbReference type="ARBA" id="ARBA00022643"/>
    </source>
</evidence>
<dbReference type="Pfam" id="PF01070">
    <property type="entry name" value="FMN_dh"/>
    <property type="match status" value="1"/>
</dbReference>
<dbReference type="FunFam" id="3.20.20.70:FF:000029">
    <property type="entry name" value="L-lactate dehydrogenase"/>
    <property type="match status" value="1"/>
</dbReference>
<sequence length="380" mass="41266">MDDFEVEARRVLPRCIYGFVSGGVESNGTRDANRAAFDDWSFIPRVLVDTTRRGQAVDLFGHRWSAPFGIAPMGSTALGAFECERVLAGGAYEAGIPCLLSGASLMAMEKVIAANPDTWFQAYIPGDRTTVGPLIERVRRAGYRTLVVTVDVAVNGNRENNVRNGFSIPLRPTARLAWDGITHPRWLTHTLARTLWRNGMPRFENITGGERGPPLISPTAQRSFGRRDSLTWDDMAWIRDQWQGNFILKGILSPEDARKARDIGADGIIVSNHGGRQLDGSLASLRALPDIVAAVGGSTTVMLDSGIRRGTDVLKALALGASFVFLGRPFFFAASVGDEAGVRHAITLLAEEIDRDMALIGCTSPAELDPSFLVRNSGAR</sequence>
<feature type="active site" description="Proton acceptor" evidence="6">
    <location>
        <position position="273"/>
    </location>
</feature>
<evidence type="ECO:0000259" key="8">
    <source>
        <dbReference type="PROSITE" id="PS51349"/>
    </source>
</evidence>
<feature type="binding site" evidence="7">
    <location>
        <position position="123"/>
    </location>
    <ligand>
        <name>glyoxylate</name>
        <dbReference type="ChEBI" id="CHEBI:36655"/>
    </ligand>
</feature>
<feature type="binding site" evidence="7">
    <location>
        <position position="273"/>
    </location>
    <ligand>
        <name>glyoxylate</name>
        <dbReference type="ChEBI" id="CHEBI:36655"/>
    </ligand>
</feature>
<protein>
    <submittedName>
        <fullName evidence="9">Alpha-hydroxy-acid oxidizing protein</fullName>
    </submittedName>
</protein>
<dbReference type="InterPro" id="IPR000262">
    <property type="entry name" value="FMN-dep_DH"/>
</dbReference>
<feature type="domain" description="FMN hydroxy acid dehydrogenase" evidence="8">
    <location>
        <begin position="1"/>
        <end position="378"/>
    </location>
</feature>
<evidence type="ECO:0000256" key="1">
    <source>
        <dbReference type="ARBA" id="ARBA00001917"/>
    </source>
</evidence>
<evidence type="ECO:0000256" key="7">
    <source>
        <dbReference type="PIRSR" id="PIRSR000138-2"/>
    </source>
</evidence>
<dbReference type="SUPFAM" id="SSF51395">
    <property type="entry name" value="FMN-linked oxidoreductases"/>
    <property type="match status" value="1"/>
</dbReference>
<dbReference type="Proteomes" id="UP001151088">
    <property type="component" value="Unassembled WGS sequence"/>
</dbReference>
<evidence type="ECO:0000313" key="9">
    <source>
        <dbReference type="EMBL" id="MCS0494451.1"/>
    </source>
</evidence>
<dbReference type="PROSITE" id="PS51349">
    <property type="entry name" value="FMN_HYDROXY_ACID_DH_2"/>
    <property type="match status" value="1"/>
</dbReference>
<feature type="binding site" evidence="7">
    <location>
        <position position="121"/>
    </location>
    <ligand>
        <name>FMN</name>
        <dbReference type="ChEBI" id="CHEBI:58210"/>
    </ligand>
</feature>
<comment type="caution">
    <text evidence="9">The sequence shown here is derived from an EMBL/GenBank/DDBJ whole genome shotgun (WGS) entry which is preliminary data.</text>
</comment>
<feature type="binding site" evidence="7">
    <location>
        <begin position="72"/>
        <end position="74"/>
    </location>
    <ligand>
        <name>FMN</name>
        <dbReference type="ChEBI" id="CHEBI:58210"/>
    </ligand>
</feature>
<gene>
    <name evidence="9" type="ORF">NVS89_05025</name>
</gene>
<dbReference type="InterPro" id="IPR037396">
    <property type="entry name" value="FMN_HAD"/>
</dbReference>
<dbReference type="Gene3D" id="3.20.20.70">
    <property type="entry name" value="Aldolase class I"/>
    <property type="match status" value="1"/>
</dbReference>
<dbReference type="AlphaFoldDB" id="A0A9X2T311"/>
<evidence type="ECO:0000256" key="4">
    <source>
        <dbReference type="ARBA" id="ARBA00023002"/>
    </source>
</evidence>
<dbReference type="GO" id="GO:0016614">
    <property type="term" value="F:oxidoreductase activity, acting on CH-OH group of donors"/>
    <property type="evidence" value="ECO:0007669"/>
    <property type="project" value="UniProtKB-ARBA"/>
</dbReference>
<feature type="binding site" evidence="7">
    <location>
        <begin position="304"/>
        <end position="308"/>
    </location>
    <ligand>
        <name>FMN</name>
        <dbReference type="ChEBI" id="CHEBI:58210"/>
    </ligand>
</feature>
<dbReference type="PIRSF" id="PIRSF000138">
    <property type="entry name" value="Al-hdrx_acd_dh"/>
    <property type="match status" value="1"/>
</dbReference>
<evidence type="ECO:0000256" key="2">
    <source>
        <dbReference type="ARBA" id="ARBA00022630"/>
    </source>
</evidence>
<name>A0A9X2T311_9HYPH</name>
<feature type="binding site" evidence="7">
    <location>
        <position position="249"/>
    </location>
    <ligand>
        <name>FMN</name>
        <dbReference type="ChEBI" id="CHEBI:58210"/>
    </ligand>
</feature>
<comment type="similarity">
    <text evidence="5">Belongs to the FMN-dependent alpha-hydroxy acid dehydrogenase family.</text>
</comment>
<proteinExistence type="inferred from homology"/>
<feature type="binding site" evidence="7">
    <location>
        <position position="101"/>
    </location>
    <ligand>
        <name>FMN</name>
        <dbReference type="ChEBI" id="CHEBI:58210"/>
    </ligand>
</feature>
<evidence type="ECO:0000256" key="5">
    <source>
        <dbReference type="ARBA" id="ARBA00024042"/>
    </source>
</evidence>
<dbReference type="PANTHER" id="PTHR10578">
    <property type="entry name" value="S -2-HYDROXY-ACID OXIDASE-RELATED"/>
    <property type="match status" value="1"/>
</dbReference>
<dbReference type="PANTHER" id="PTHR10578:SF107">
    <property type="entry name" value="2-HYDROXYACID OXIDASE 1"/>
    <property type="match status" value="1"/>
</dbReference>
<organism evidence="9 10">
    <name type="scientific">Ancylobacter mangrovi</name>
    <dbReference type="NCBI Taxonomy" id="2972472"/>
    <lineage>
        <taxon>Bacteria</taxon>
        <taxon>Pseudomonadati</taxon>
        <taxon>Pseudomonadota</taxon>
        <taxon>Alphaproteobacteria</taxon>
        <taxon>Hyphomicrobiales</taxon>
        <taxon>Xanthobacteraceae</taxon>
        <taxon>Ancylobacter</taxon>
    </lineage>
</organism>
<evidence type="ECO:0000313" key="10">
    <source>
        <dbReference type="Proteomes" id="UP001151088"/>
    </source>
</evidence>
<accession>A0A9X2T311</accession>
<dbReference type="InterPro" id="IPR013785">
    <property type="entry name" value="Aldolase_TIM"/>
</dbReference>
<dbReference type="InterPro" id="IPR012133">
    <property type="entry name" value="Alpha-hydoxy_acid_DH_FMN"/>
</dbReference>
<keyword evidence="3 7" id="KW-0288">FMN</keyword>
<dbReference type="PROSITE" id="PS00557">
    <property type="entry name" value="FMN_HYDROXY_ACID_DH_1"/>
    <property type="match status" value="1"/>
</dbReference>
<feature type="binding site" evidence="7">
    <location>
        <position position="149"/>
    </location>
    <ligand>
        <name>FMN</name>
        <dbReference type="ChEBI" id="CHEBI:58210"/>
    </ligand>
</feature>